<dbReference type="VEuPathDB" id="MicrosporidiaDB:NBO_53g0012"/>
<sequence>MRKCLKTEIKMNEKGTIGRGRGRPRLHPLNKDTPPVNYKEIKNEKNGILNKLSLNKKKKCRVLMIKPSNLFKNPEECSKLVLKKATNNIRIGYNKIIKGDLTYNELYKDPDDDDFLCCREYKSYVNNLITSHKIENCDFDHKNVLEYLREVALNEFDDSQPESEAQENEKNTCRDTFCDQCNVCLVTQQGFNINK</sequence>
<dbReference type="EMBL" id="KB908961">
    <property type="protein sequence ID" value="EOB13887.1"/>
    <property type="molecule type" value="Genomic_DNA"/>
</dbReference>
<dbReference type="Proteomes" id="UP000016927">
    <property type="component" value="Unassembled WGS sequence"/>
</dbReference>
<dbReference type="AlphaFoldDB" id="R0KUL6"/>
<evidence type="ECO:0000313" key="2">
    <source>
        <dbReference type="Proteomes" id="UP000016927"/>
    </source>
</evidence>
<dbReference type="HOGENOM" id="CLU_120584_0_0_1"/>
<dbReference type="OrthoDB" id="2200422at2759"/>
<reference evidence="1 2" key="1">
    <citation type="journal article" date="2013" name="BMC Genomics">
        <title>Comparative genomics of parasitic silkworm microsporidia reveal an association between genome expansion and host adaptation.</title>
        <authorList>
            <person name="Pan G."/>
            <person name="Xu J."/>
            <person name="Li T."/>
            <person name="Xia Q."/>
            <person name="Liu S.L."/>
            <person name="Zhang G."/>
            <person name="Li S."/>
            <person name="Li C."/>
            <person name="Liu H."/>
            <person name="Yang L."/>
            <person name="Liu T."/>
            <person name="Zhang X."/>
            <person name="Wu Z."/>
            <person name="Fan W."/>
            <person name="Dang X."/>
            <person name="Xiang H."/>
            <person name="Tao M."/>
            <person name="Li Y."/>
            <person name="Hu J."/>
            <person name="Li Z."/>
            <person name="Lin L."/>
            <person name="Luo J."/>
            <person name="Geng L."/>
            <person name="Wang L."/>
            <person name="Long M."/>
            <person name="Wan Y."/>
            <person name="He N."/>
            <person name="Zhang Z."/>
            <person name="Lu C."/>
            <person name="Keeling P.J."/>
            <person name="Wang J."/>
            <person name="Xiang Z."/>
            <person name="Zhou Z."/>
        </authorList>
    </citation>
    <scope>NUCLEOTIDE SEQUENCE [LARGE SCALE GENOMIC DNA]</scope>
    <source>
        <strain evidence="2">CQ1 / CVCC 102059</strain>
    </source>
</reference>
<protein>
    <submittedName>
        <fullName evidence="1">Calcium-binding EF-hand</fullName>
    </submittedName>
</protein>
<organism evidence="1 2">
    <name type="scientific">Nosema bombycis (strain CQ1 / CVCC 102059)</name>
    <name type="common">Microsporidian parasite</name>
    <name type="synonym">Pebrine of silkworm</name>
    <dbReference type="NCBI Taxonomy" id="578461"/>
    <lineage>
        <taxon>Eukaryota</taxon>
        <taxon>Fungi</taxon>
        <taxon>Fungi incertae sedis</taxon>
        <taxon>Microsporidia</taxon>
        <taxon>Nosematidae</taxon>
        <taxon>Nosema</taxon>
    </lineage>
</organism>
<evidence type="ECO:0000313" key="1">
    <source>
        <dbReference type="EMBL" id="EOB13887.1"/>
    </source>
</evidence>
<keyword evidence="2" id="KW-1185">Reference proteome</keyword>
<accession>R0KUL6</accession>
<proteinExistence type="predicted"/>
<name>R0KUL6_NOSB1</name>
<gene>
    <name evidence="1" type="ORF">NBO_53g0012</name>
</gene>